<evidence type="ECO:0000256" key="1">
    <source>
        <dbReference type="ARBA" id="ARBA00004370"/>
    </source>
</evidence>
<keyword evidence="2" id="KW-0812">Transmembrane</keyword>
<evidence type="ECO:0000256" key="3">
    <source>
        <dbReference type="ARBA" id="ARBA00022989"/>
    </source>
</evidence>
<dbReference type="OrthoDB" id="4161794at2759"/>
<reference evidence="7 8" key="1">
    <citation type="submission" date="2013-03" db="EMBL/GenBank/DDBJ databases">
        <title>The Genome Sequence of Cladophialophora yegresii CBS 114405.</title>
        <authorList>
            <consortium name="The Broad Institute Genomics Platform"/>
            <person name="Cuomo C."/>
            <person name="de Hoog S."/>
            <person name="Gorbushina A."/>
            <person name="Walker B."/>
            <person name="Young S.K."/>
            <person name="Zeng Q."/>
            <person name="Gargeya S."/>
            <person name="Fitzgerald M."/>
            <person name="Haas B."/>
            <person name="Abouelleil A."/>
            <person name="Allen A.W."/>
            <person name="Alvarado L."/>
            <person name="Arachchi H.M."/>
            <person name="Berlin A.M."/>
            <person name="Chapman S.B."/>
            <person name="Gainer-Dewar J."/>
            <person name="Goldberg J."/>
            <person name="Griggs A."/>
            <person name="Gujja S."/>
            <person name="Hansen M."/>
            <person name="Howarth C."/>
            <person name="Imamovic A."/>
            <person name="Ireland A."/>
            <person name="Larimer J."/>
            <person name="McCowan C."/>
            <person name="Murphy C."/>
            <person name="Pearson M."/>
            <person name="Poon T.W."/>
            <person name="Priest M."/>
            <person name="Roberts A."/>
            <person name="Saif S."/>
            <person name="Shea T."/>
            <person name="Sisk P."/>
            <person name="Sykes S."/>
            <person name="Wortman J."/>
            <person name="Nusbaum C."/>
            <person name="Birren B."/>
        </authorList>
    </citation>
    <scope>NUCLEOTIDE SEQUENCE [LARGE SCALE GENOMIC DNA]</scope>
    <source>
        <strain evidence="7 8">CBS 114405</strain>
    </source>
</reference>
<evidence type="ECO:0000259" key="6">
    <source>
        <dbReference type="Pfam" id="PF01490"/>
    </source>
</evidence>
<keyword evidence="3" id="KW-1133">Transmembrane helix</keyword>
<dbReference type="GO" id="GO:0016020">
    <property type="term" value="C:membrane"/>
    <property type="evidence" value="ECO:0007669"/>
    <property type="project" value="UniProtKB-SubCell"/>
</dbReference>
<evidence type="ECO:0000256" key="2">
    <source>
        <dbReference type="ARBA" id="ARBA00022692"/>
    </source>
</evidence>
<gene>
    <name evidence="7" type="ORF">A1O7_09186</name>
</gene>
<feature type="region of interest" description="Disordered" evidence="5">
    <location>
        <begin position="54"/>
        <end position="87"/>
    </location>
</feature>
<dbReference type="InterPro" id="IPR013057">
    <property type="entry name" value="AA_transpt_TM"/>
</dbReference>
<dbReference type="EMBL" id="AMGW01000007">
    <property type="protein sequence ID" value="EXJ53850.1"/>
    <property type="molecule type" value="Genomic_DNA"/>
</dbReference>
<accession>W9VLJ4</accession>
<evidence type="ECO:0000256" key="4">
    <source>
        <dbReference type="ARBA" id="ARBA00023136"/>
    </source>
</evidence>
<proteinExistence type="predicted"/>
<protein>
    <recommendedName>
        <fullName evidence="6">Amino acid transporter transmembrane domain-containing protein</fullName>
    </recommendedName>
</protein>
<comment type="subcellular location">
    <subcellularLocation>
        <location evidence="1">Membrane</location>
    </subcellularLocation>
</comment>
<evidence type="ECO:0000313" key="7">
    <source>
        <dbReference type="EMBL" id="EXJ53850.1"/>
    </source>
</evidence>
<evidence type="ECO:0000313" key="8">
    <source>
        <dbReference type="Proteomes" id="UP000019473"/>
    </source>
</evidence>
<dbReference type="Pfam" id="PF01490">
    <property type="entry name" value="Aa_trans"/>
    <property type="match status" value="1"/>
</dbReference>
<keyword evidence="4" id="KW-0472">Membrane</keyword>
<dbReference type="HOGENOM" id="CLU_2483195_0_0_1"/>
<feature type="domain" description="Amino acid transporter transmembrane" evidence="6">
    <location>
        <begin position="2"/>
        <end position="34"/>
    </location>
</feature>
<keyword evidence="8" id="KW-1185">Reference proteome</keyword>
<organism evidence="7 8">
    <name type="scientific">Cladophialophora yegresii CBS 114405</name>
    <dbReference type="NCBI Taxonomy" id="1182544"/>
    <lineage>
        <taxon>Eukaryota</taxon>
        <taxon>Fungi</taxon>
        <taxon>Dikarya</taxon>
        <taxon>Ascomycota</taxon>
        <taxon>Pezizomycotina</taxon>
        <taxon>Eurotiomycetes</taxon>
        <taxon>Chaetothyriomycetidae</taxon>
        <taxon>Chaetothyriales</taxon>
        <taxon>Herpotrichiellaceae</taxon>
        <taxon>Cladophialophora</taxon>
    </lineage>
</organism>
<dbReference type="Proteomes" id="UP000019473">
    <property type="component" value="Unassembled WGS sequence"/>
</dbReference>
<name>W9VLJ4_9EURO</name>
<dbReference type="GeneID" id="19183750"/>
<dbReference type="AlphaFoldDB" id="W9VLJ4"/>
<sequence length="87" mass="8457">MANSIIGAGVIGQPYAFRQAGTTMGIILLIALTGTGAPGSHSALFGLTLEGKKNTDAAKGSSAPKPSGGEEPATDGGKQPEAGDTSS</sequence>
<evidence type="ECO:0000256" key="5">
    <source>
        <dbReference type="SAM" id="MobiDB-lite"/>
    </source>
</evidence>
<dbReference type="RefSeq" id="XP_007761365.1">
    <property type="nucleotide sequence ID" value="XM_007763175.1"/>
</dbReference>
<comment type="caution">
    <text evidence="7">The sequence shown here is derived from an EMBL/GenBank/DDBJ whole genome shotgun (WGS) entry which is preliminary data.</text>
</comment>
<dbReference type="VEuPathDB" id="FungiDB:A1O7_09186"/>